<reference evidence="1 2" key="1">
    <citation type="submission" date="2024-08" db="EMBL/GenBank/DDBJ databases">
        <title>Tateyamaria sp. nov., isolated from marine algae.</title>
        <authorList>
            <person name="Choi B.J."/>
            <person name="Kim J.M."/>
            <person name="Lee J.K."/>
            <person name="Choi D.G."/>
            <person name="Bayburt H."/>
            <person name="Baek J.H."/>
            <person name="Han D.M."/>
            <person name="Jeon C.O."/>
        </authorList>
    </citation>
    <scope>NUCLEOTIDE SEQUENCE [LARGE SCALE GENOMIC DNA]</scope>
    <source>
        <strain evidence="1 2">KMU-156</strain>
    </source>
</reference>
<dbReference type="Proteomes" id="UP001627408">
    <property type="component" value="Unassembled WGS sequence"/>
</dbReference>
<gene>
    <name evidence="1" type="ORF">ACERZ8_21675</name>
</gene>
<dbReference type="RefSeq" id="WP_407594551.1">
    <property type="nucleotide sequence ID" value="NZ_JBHDIY010000004.1"/>
</dbReference>
<evidence type="ECO:0000313" key="2">
    <source>
        <dbReference type="Proteomes" id="UP001627408"/>
    </source>
</evidence>
<accession>A0ABW8UYW9</accession>
<proteinExistence type="predicted"/>
<keyword evidence="2" id="KW-1185">Reference proteome</keyword>
<evidence type="ECO:0000313" key="1">
    <source>
        <dbReference type="EMBL" id="MFL4472358.1"/>
    </source>
</evidence>
<dbReference type="EMBL" id="JBHDIY010000004">
    <property type="protein sequence ID" value="MFL4472358.1"/>
    <property type="molecule type" value="Genomic_DNA"/>
</dbReference>
<protein>
    <submittedName>
        <fullName evidence="1">Uncharacterized protein</fullName>
    </submittedName>
</protein>
<name>A0ABW8UYW9_9RHOB</name>
<comment type="caution">
    <text evidence="1">The sequence shown here is derived from an EMBL/GenBank/DDBJ whole genome shotgun (WGS) entry which is preliminary data.</text>
</comment>
<sequence>MNALNGIPGKGPGDGDEPPIILLGIEKRSYYVYKGDEFLNQLLLADGEFPTPILCVNFDTIFDAKRILGEDFSLAACWVIHPEIVKRLREDKYLIEADE</sequence>
<organism evidence="1 2">
    <name type="scientific">Tateyamaria armeniaca</name>
    <dbReference type="NCBI Taxonomy" id="2518930"/>
    <lineage>
        <taxon>Bacteria</taxon>
        <taxon>Pseudomonadati</taxon>
        <taxon>Pseudomonadota</taxon>
        <taxon>Alphaproteobacteria</taxon>
        <taxon>Rhodobacterales</taxon>
        <taxon>Roseobacteraceae</taxon>
        <taxon>Tateyamaria</taxon>
    </lineage>
</organism>